<proteinExistence type="predicted"/>
<feature type="region of interest" description="Disordered" evidence="1">
    <location>
        <begin position="340"/>
        <end position="403"/>
    </location>
</feature>
<sequence>MTDSADLPEVGELLAQRYRLDEYVGGDGGKRSLWRGTDVILNRTVALVIRVPGGDEAVPTMNAAVAASRVVSSSMVSVYDAVDEGRFAYVVREWVDGEPLSAVLESRPLPEPDALELVASIADPVTALHDVAIAHGHLHPATLLLSEDDRIMVTEPYNEEGSTAEDDVRALGGLLYAGLTGYWPAVIPSSSILSPAPLAEDGSVQPAHLVNPDVSEEVSELAASLVEGTGDVTTAAQVADRFRELADKRGREGFDALAGTQVLPASASAAEPALDETAVAPAPAAPEPAPQAGLLPRESSAPASQKEGSARRHALVAAVAGVAVIAVILAGVFLFGEDSEAPPENAGSEETQSEDTDENEQPEAPVPADITAADARIVDPPDGKRDELSGVENLFDDDPDTGWSTDRYNPPATFGNLKPGMGILVDLGEETEVASVRVGMHDPGAEVGLLSGDEDYGDSSEGDLEIVEKYSEAVAPSEAEANVELRPDGELKTRYIVVWVTSLPQTTSGYKLTVSSIDVFVRE</sequence>
<evidence type="ECO:0000256" key="1">
    <source>
        <dbReference type="SAM" id="MobiDB-lite"/>
    </source>
</evidence>
<evidence type="ECO:0008006" key="5">
    <source>
        <dbReference type="Google" id="ProtNLM"/>
    </source>
</evidence>
<feature type="compositionally biased region" description="Basic and acidic residues" evidence="1">
    <location>
        <begin position="376"/>
        <end position="388"/>
    </location>
</feature>
<keyword evidence="2" id="KW-0812">Transmembrane</keyword>
<evidence type="ECO:0000313" key="4">
    <source>
        <dbReference type="Proteomes" id="UP001595823"/>
    </source>
</evidence>
<dbReference type="RefSeq" id="WP_380623273.1">
    <property type="nucleotide sequence ID" value="NZ_JBHSDK010000024.1"/>
</dbReference>
<dbReference type="Proteomes" id="UP001595823">
    <property type="component" value="Unassembled WGS sequence"/>
</dbReference>
<reference evidence="4" key="1">
    <citation type="journal article" date="2019" name="Int. J. Syst. Evol. Microbiol.">
        <title>The Global Catalogue of Microorganisms (GCM) 10K type strain sequencing project: providing services to taxonomists for standard genome sequencing and annotation.</title>
        <authorList>
            <consortium name="The Broad Institute Genomics Platform"/>
            <consortium name="The Broad Institute Genome Sequencing Center for Infectious Disease"/>
            <person name="Wu L."/>
            <person name="Ma J."/>
        </authorList>
    </citation>
    <scope>NUCLEOTIDE SEQUENCE [LARGE SCALE GENOMIC DNA]</scope>
    <source>
        <strain evidence="4">IBRC-M 10908</strain>
    </source>
</reference>
<dbReference type="SUPFAM" id="SSF56112">
    <property type="entry name" value="Protein kinase-like (PK-like)"/>
    <property type="match status" value="1"/>
</dbReference>
<evidence type="ECO:0000313" key="3">
    <source>
        <dbReference type="EMBL" id="MFC4336883.1"/>
    </source>
</evidence>
<dbReference type="EMBL" id="JBHSDK010000024">
    <property type="protein sequence ID" value="MFC4336883.1"/>
    <property type="molecule type" value="Genomic_DNA"/>
</dbReference>
<keyword evidence="4" id="KW-1185">Reference proteome</keyword>
<protein>
    <recommendedName>
        <fullName evidence="5">Serine/threonine protein kinase</fullName>
    </recommendedName>
</protein>
<accession>A0ABV8U196</accession>
<keyword evidence="2" id="KW-1133">Transmembrane helix</keyword>
<comment type="caution">
    <text evidence="3">The sequence shown here is derived from an EMBL/GenBank/DDBJ whole genome shotgun (WGS) entry which is preliminary data.</text>
</comment>
<feature type="transmembrane region" description="Helical" evidence="2">
    <location>
        <begin position="314"/>
        <end position="335"/>
    </location>
</feature>
<dbReference type="CDD" id="cd13973">
    <property type="entry name" value="PK_MviN-like"/>
    <property type="match status" value="1"/>
</dbReference>
<name>A0ABV8U196_9ACTN</name>
<organism evidence="3 4">
    <name type="scientific">Salininema proteolyticum</name>
    <dbReference type="NCBI Taxonomy" id="1607685"/>
    <lineage>
        <taxon>Bacteria</taxon>
        <taxon>Bacillati</taxon>
        <taxon>Actinomycetota</taxon>
        <taxon>Actinomycetes</taxon>
        <taxon>Glycomycetales</taxon>
        <taxon>Glycomycetaceae</taxon>
        <taxon>Salininema</taxon>
    </lineage>
</organism>
<dbReference type="Gene3D" id="3.30.200.20">
    <property type="entry name" value="Phosphorylase Kinase, domain 1"/>
    <property type="match status" value="1"/>
</dbReference>
<feature type="compositionally biased region" description="Acidic residues" evidence="1">
    <location>
        <begin position="351"/>
        <end position="361"/>
    </location>
</feature>
<keyword evidence="2" id="KW-0472">Membrane</keyword>
<dbReference type="Gene3D" id="1.10.510.10">
    <property type="entry name" value="Transferase(Phosphotransferase) domain 1"/>
    <property type="match status" value="1"/>
</dbReference>
<dbReference type="InterPro" id="IPR011009">
    <property type="entry name" value="Kinase-like_dom_sf"/>
</dbReference>
<gene>
    <name evidence="3" type="ORF">ACFPET_16905</name>
</gene>
<feature type="region of interest" description="Disordered" evidence="1">
    <location>
        <begin position="281"/>
        <end position="307"/>
    </location>
</feature>
<evidence type="ECO:0000256" key="2">
    <source>
        <dbReference type="SAM" id="Phobius"/>
    </source>
</evidence>